<dbReference type="AlphaFoldDB" id="A0A1G6SHZ5"/>
<proteinExistence type="predicted"/>
<dbReference type="OrthoDB" id="5770459at2"/>
<evidence type="ECO:0000313" key="4">
    <source>
        <dbReference type="EMBL" id="SDD16522.1"/>
    </source>
</evidence>
<dbReference type="EMBL" id="FMZO01000006">
    <property type="protein sequence ID" value="SDD16522.1"/>
    <property type="molecule type" value="Genomic_DNA"/>
</dbReference>
<dbReference type="InterPro" id="IPR011979">
    <property type="entry name" value="Antitox_Xre"/>
</dbReference>
<gene>
    <name evidence="4" type="ORF">SAMN04487894_106239</name>
</gene>
<evidence type="ECO:0000259" key="3">
    <source>
        <dbReference type="Pfam" id="PF20432"/>
    </source>
</evidence>
<protein>
    <submittedName>
        <fullName evidence="4">Putative toxin-antitoxin system antitoxin component, TIGR02293 family</fullName>
    </submittedName>
</protein>
<evidence type="ECO:0000256" key="1">
    <source>
        <dbReference type="SAM" id="MobiDB-lite"/>
    </source>
</evidence>
<keyword evidence="5" id="KW-1185">Reference proteome</keyword>
<feature type="region of interest" description="Disordered" evidence="1">
    <location>
        <begin position="1"/>
        <end position="20"/>
    </location>
</feature>
<dbReference type="Pfam" id="PF20432">
    <property type="entry name" value="Xre-like-HTH"/>
    <property type="match status" value="1"/>
</dbReference>
<sequence>MKSSKRKHPRESKPDNLLEEPAAAYYTSPGNVGVSITLMGLKEDPVFKTVRNTADFIDRIRDGLPKKALDHLARIMGVSDAQIAGIIHTSDRTLRRYTPAQKLNAGQSERIIELARLYARGADVFDGLANFKTWMATPVDALGAKKPIEFLDTSMGIELLTDELGRIEQGIFA</sequence>
<evidence type="ECO:0000259" key="2">
    <source>
        <dbReference type="Pfam" id="PF09722"/>
    </source>
</evidence>
<dbReference type="Pfam" id="PF09722">
    <property type="entry name" value="Xre_MbcA_ParS_C"/>
    <property type="match status" value="1"/>
</dbReference>
<dbReference type="GO" id="GO:0003677">
    <property type="term" value="F:DNA binding"/>
    <property type="evidence" value="ECO:0007669"/>
    <property type="project" value="InterPro"/>
</dbReference>
<evidence type="ECO:0000313" key="5">
    <source>
        <dbReference type="Proteomes" id="UP000198757"/>
    </source>
</evidence>
<feature type="domain" description="Antitoxin Xre-like helix-turn-helix" evidence="3">
    <location>
        <begin position="55"/>
        <end position="116"/>
    </location>
</feature>
<feature type="compositionally biased region" description="Basic residues" evidence="1">
    <location>
        <begin position="1"/>
        <end position="10"/>
    </location>
</feature>
<dbReference type="RefSeq" id="WP_090390555.1">
    <property type="nucleotide sequence ID" value="NZ_FMZO01000006.1"/>
</dbReference>
<feature type="domain" description="Antitoxin Xre/MbcA/ParS-like toxin-binding" evidence="2">
    <location>
        <begin position="121"/>
        <end position="170"/>
    </location>
</feature>
<dbReference type="InterPro" id="IPR024467">
    <property type="entry name" value="Xre/MbcA/ParS-like_toxin-bd"/>
</dbReference>
<accession>A0A1G6SHZ5</accession>
<name>A0A1G6SHZ5_NIADE</name>
<reference evidence="5" key="1">
    <citation type="submission" date="2016-10" db="EMBL/GenBank/DDBJ databases">
        <authorList>
            <person name="Varghese N."/>
            <person name="Submissions S."/>
        </authorList>
    </citation>
    <scope>NUCLEOTIDE SEQUENCE [LARGE SCALE GENOMIC DNA]</scope>
    <source>
        <strain evidence="5">DSM 25811 / CCM 8410 / LMG 26954 / E90</strain>
    </source>
</reference>
<organism evidence="4 5">
    <name type="scientific">Niabella drilacis (strain DSM 25811 / CCM 8410 / CCUG 62505 / LMG 26954 / E90)</name>
    <dbReference type="NCBI Taxonomy" id="1285928"/>
    <lineage>
        <taxon>Bacteria</taxon>
        <taxon>Pseudomonadati</taxon>
        <taxon>Bacteroidota</taxon>
        <taxon>Chitinophagia</taxon>
        <taxon>Chitinophagales</taxon>
        <taxon>Chitinophagaceae</taxon>
        <taxon>Niabella</taxon>
    </lineage>
</organism>
<dbReference type="InterPro" id="IPR046847">
    <property type="entry name" value="Xre-like_HTH"/>
</dbReference>
<dbReference type="STRING" id="1285928.SAMN04487894_106239"/>
<dbReference type="NCBIfam" id="TIGR02293">
    <property type="entry name" value="TAS_TIGR02293"/>
    <property type="match status" value="1"/>
</dbReference>
<dbReference type="Proteomes" id="UP000198757">
    <property type="component" value="Unassembled WGS sequence"/>
</dbReference>